<keyword evidence="1" id="KW-0472">Membrane</keyword>
<sequence>MPSPEGAPAESAAVAWKSVMSFPMETSWSNVWLERVLRSFSISFFLSGFLILSFLRVASTSSAAPPSTSSGWPPNCCWMMLSRAS</sequence>
<accession>A0A0A9D809</accession>
<dbReference type="AlphaFoldDB" id="A0A0A9D809"/>
<organism evidence="2">
    <name type="scientific">Arundo donax</name>
    <name type="common">Giant reed</name>
    <name type="synonym">Donax arundinaceus</name>
    <dbReference type="NCBI Taxonomy" id="35708"/>
    <lineage>
        <taxon>Eukaryota</taxon>
        <taxon>Viridiplantae</taxon>
        <taxon>Streptophyta</taxon>
        <taxon>Embryophyta</taxon>
        <taxon>Tracheophyta</taxon>
        <taxon>Spermatophyta</taxon>
        <taxon>Magnoliopsida</taxon>
        <taxon>Liliopsida</taxon>
        <taxon>Poales</taxon>
        <taxon>Poaceae</taxon>
        <taxon>PACMAD clade</taxon>
        <taxon>Arundinoideae</taxon>
        <taxon>Arundineae</taxon>
        <taxon>Arundo</taxon>
    </lineage>
</organism>
<name>A0A0A9D809_ARUDO</name>
<feature type="transmembrane region" description="Helical" evidence="1">
    <location>
        <begin position="36"/>
        <end position="55"/>
    </location>
</feature>
<reference evidence="2" key="2">
    <citation type="journal article" date="2015" name="Data Brief">
        <title>Shoot transcriptome of the giant reed, Arundo donax.</title>
        <authorList>
            <person name="Barrero R.A."/>
            <person name="Guerrero F.D."/>
            <person name="Moolhuijzen P."/>
            <person name="Goolsby J.A."/>
            <person name="Tidwell J."/>
            <person name="Bellgard S.E."/>
            <person name="Bellgard M.I."/>
        </authorList>
    </citation>
    <scope>NUCLEOTIDE SEQUENCE</scope>
    <source>
        <tissue evidence="2">Shoot tissue taken approximately 20 cm above the soil surface</tissue>
    </source>
</reference>
<keyword evidence="1" id="KW-1133">Transmembrane helix</keyword>
<evidence type="ECO:0000313" key="2">
    <source>
        <dbReference type="EMBL" id="JAD83936.1"/>
    </source>
</evidence>
<keyword evidence="1" id="KW-0812">Transmembrane</keyword>
<protein>
    <submittedName>
        <fullName evidence="2">Uncharacterized protein</fullName>
    </submittedName>
</protein>
<evidence type="ECO:0000256" key="1">
    <source>
        <dbReference type="SAM" id="Phobius"/>
    </source>
</evidence>
<proteinExistence type="predicted"/>
<reference evidence="2" key="1">
    <citation type="submission" date="2014-09" db="EMBL/GenBank/DDBJ databases">
        <authorList>
            <person name="Magalhaes I.L.F."/>
            <person name="Oliveira U."/>
            <person name="Santos F.R."/>
            <person name="Vidigal T.H.D.A."/>
            <person name="Brescovit A.D."/>
            <person name="Santos A.J."/>
        </authorList>
    </citation>
    <scope>NUCLEOTIDE SEQUENCE</scope>
    <source>
        <tissue evidence="2">Shoot tissue taken approximately 20 cm above the soil surface</tissue>
    </source>
</reference>
<dbReference type="EMBL" id="GBRH01213959">
    <property type="protein sequence ID" value="JAD83936.1"/>
    <property type="molecule type" value="Transcribed_RNA"/>
</dbReference>